<sequence>MSAPSTGFWFTDASVPTAEIVAKLGFDFVVLDVEHGMFDLAILERFIPALKGMGLDVYAKVLGPAREPIQQTLDFGCDGVIIPHVESAAHAAEVTAFSKFPPLGRRSLAGGRTTGWNPLTDAWIAEQNSTTRCFPLIEEGTAVDEIQQIAALPTVDGIQIGPTDLSTSRGRGAYGRTPADLEDFEKCIDAFDRAGKPWIFPAWTPFEQEWALSKRSPMILLGMQYYVMLGALTQAKESFDVLEAQQRLEATT</sequence>
<keyword evidence="3 5" id="KW-0456">Lyase</keyword>
<organism evidence="5 6">
    <name type="scientific">Arthrobacter ginkgonis</name>
    <dbReference type="NCBI Taxonomy" id="1630594"/>
    <lineage>
        <taxon>Bacteria</taxon>
        <taxon>Bacillati</taxon>
        <taxon>Actinomycetota</taxon>
        <taxon>Actinomycetes</taxon>
        <taxon>Micrococcales</taxon>
        <taxon>Micrococcaceae</taxon>
        <taxon>Arthrobacter</taxon>
    </lineage>
</organism>
<dbReference type="Pfam" id="PF03328">
    <property type="entry name" value="HpcH_HpaI"/>
    <property type="match status" value="1"/>
</dbReference>
<comment type="similarity">
    <text evidence="1">Belongs to the HpcH/HpaI aldolase family.</text>
</comment>
<name>A0ABP7BSU2_9MICC</name>
<evidence type="ECO:0000256" key="3">
    <source>
        <dbReference type="ARBA" id="ARBA00023239"/>
    </source>
</evidence>
<dbReference type="EMBL" id="BAABEO010000002">
    <property type="protein sequence ID" value="GAA3666930.1"/>
    <property type="molecule type" value="Genomic_DNA"/>
</dbReference>
<dbReference type="PANTHER" id="PTHR30502">
    <property type="entry name" value="2-KETO-3-DEOXY-L-RHAMNONATE ALDOLASE"/>
    <property type="match status" value="1"/>
</dbReference>
<evidence type="ECO:0000256" key="2">
    <source>
        <dbReference type="ARBA" id="ARBA00022723"/>
    </source>
</evidence>
<dbReference type="InterPro" id="IPR015813">
    <property type="entry name" value="Pyrv/PenolPyrv_kinase-like_dom"/>
</dbReference>
<comment type="caution">
    <text evidence="5">The sequence shown here is derived from an EMBL/GenBank/DDBJ whole genome shotgun (WGS) entry which is preliminary data.</text>
</comment>
<dbReference type="InterPro" id="IPR005000">
    <property type="entry name" value="Aldolase/citrate-lyase_domain"/>
</dbReference>
<keyword evidence="6" id="KW-1185">Reference proteome</keyword>
<dbReference type="RefSeq" id="WP_345147822.1">
    <property type="nucleotide sequence ID" value="NZ_BAABEO010000002.1"/>
</dbReference>
<dbReference type="InterPro" id="IPR050251">
    <property type="entry name" value="HpcH-HpaI_aldolase"/>
</dbReference>
<feature type="domain" description="HpcH/HpaI aldolase/citrate lyase" evidence="4">
    <location>
        <begin position="6"/>
        <end position="171"/>
    </location>
</feature>
<evidence type="ECO:0000313" key="6">
    <source>
        <dbReference type="Proteomes" id="UP001500752"/>
    </source>
</evidence>
<gene>
    <name evidence="5" type="ORF">GCM10023081_02210</name>
</gene>
<evidence type="ECO:0000256" key="1">
    <source>
        <dbReference type="ARBA" id="ARBA00005568"/>
    </source>
</evidence>
<dbReference type="Proteomes" id="UP001500752">
    <property type="component" value="Unassembled WGS sequence"/>
</dbReference>
<reference evidence="6" key="1">
    <citation type="journal article" date="2019" name="Int. J. Syst. Evol. Microbiol.">
        <title>The Global Catalogue of Microorganisms (GCM) 10K type strain sequencing project: providing services to taxonomists for standard genome sequencing and annotation.</title>
        <authorList>
            <consortium name="The Broad Institute Genomics Platform"/>
            <consortium name="The Broad Institute Genome Sequencing Center for Infectious Disease"/>
            <person name="Wu L."/>
            <person name="Ma J."/>
        </authorList>
    </citation>
    <scope>NUCLEOTIDE SEQUENCE [LARGE SCALE GENOMIC DNA]</scope>
    <source>
        <strain evidence="6">JCM 30742</strain>
    </source>
</reference>
<keyword evidence="2" id="KW-0479">Metal-binding</keyword>
<protein>
    <submittedName>
        <fullName evidence="5">Aldolase/citrate lyase family protein</fullName>
    </submittedName>
</protein>
<dbReference type="GO" id="GO:0016829">
    <property type="term" value="F:lyase activity"/>
    <property type="evidence" value="ECO:0007669"/>
    <property type="project" value="UniProtKB-KW"/>
</dbReference>
<dbReference type="SUPFAM" id="SSF51621">
    <property type="entry name" value="Phosphoenolpyruvate/pyruvate domain"/>
    <property type="match status" value="1"/>
</dbReference>
<dbReference type="InterPro" id="IPR040442">
    <property type="entry name" value="Pyrv_kinase-like_dom_sf"/>
</dbReference>
<evidence type="ECO:0000313" key="5">
    <source>
        <dbReference type="EMBL" id="GAA3666930.1"/>
    </source>
</evidence>
<evidence type="ECO:0000259" key="4">
    <source>
        <dbReference type="Pfam" id="PF03328"/>
    </source>
</evidence>
<accession>A0ABP7BSU2</accession>
<dbReference type="Gene3D" id="3.20.20.60">
    <property type="entry name" value="Phosphoenolpyruvate-binding domains"/>
    <property type="match status" value="1"/>
</dbReference>
<dbReference type="PANTHER" id="PTHR30502:SF0">
    <property type="entry name" value="PHOSPHOENOLPYRUVATE CARBOXYLASE FAMILY PROTEIN"/>
    <property type="match status" value="1"/>
</dbReference>
<proteinExistence type="inferred from homology"/>